<dbReference type="SMART" id="SM00246">
    <property type="entry name" value="WH2"/>
    <property type="match status" value="1"/>
</dbReference>
<dbReference type="GO" id="GO:0005856">
    <property type="term" value="C:cytoskeleton"/>
    <property type="evidence" value="ECO:0007669"/>
    <property type="project" value="UniProtKB-SubCell"/>
</dbReference>
<keyword evidence="6" id="KW-1185">Reference proteome</keyword>
<sequence>MPLEQRVIAPIYVSRGCFDLNHGLNHQIIASNVPNELECVTNGTLANIIRQLSSLSRYAEDLFGSLLDETATLVSRSVGLKTRLDALGDRVENLDASNDPGSLLSAPNGTINRKPFRSRTDNFDQQVVARTTMPLSLGEVYESSDQPPPLDKLNPFRDDGLNGLKFYTNPNYFFELWSKEMLASDRSRNKVAKKGDNVHMSGGKTKRNKQGSSALRHQTSINSDQPNNSISTASPSSHYHHHYQQQQQHPQQQIHSRSSISSADGGHYGAHGGSIYGENGMVIQPAQTTSYAQPQQQKIYGQTTGHQTSIYAYGTNHPDMNSMVKRDETNPSVIEGFTVDRNNYQHHFVHSINDPHKQGQSRPNSLELSQQQAHDQYYHQQQQAHYMGQQQPSQPANPGDYYQQHGYQRTSYGSSGGGNTIYGTQQQQQYSPSSNLTPTRRAAAQALSRPSAPPPAPPGSGPNSAPSTPKKMNGGQQQDMMVTVSGHPQLVSRDSLPPPPPPPTGSTTMSNGASMMNSNLQHHEQETALPPPPPPSPPPMTSGASSHAGSTMANVCSPPPPPPPPVNGLFSNATQPKSNGQPLSSMSAPNTAATTPLAGTANPTPTAEMLQSVKLRPTQPNGSSSSNNNGGKVVDARTNLLAAIRHGIKLKRVEESGARETEKTAPLHDVASILARRVALQMSDSEGEASDDGDESDAWDDESEC</sequence>
<feature type="compositionally biased region" description="Polar residues" evidence="3">
    <location>
        <begin position="210"/>
        <end position="233"/>
    </location>
</feature>
<dbReference type="Proteomes" id="UP001142055">
    <property type="component" value="Chromosome 1"/>
</dbReference>
<dbReference type="AlphaFoldDB" id="A0A9Q0MGI6"/>
<keyword evidence="2" id="KW-0963">Cytoplasm</keyword>
<dbReference type="GO" id="GO:0031209">
    <property type="term" value="C:SCAR complex"/>
    <property type="evidence" value="ECO:0007669"/>
    <property type="project" value="TreeGrafter"/>
</dbReference>
<dbReference type="PANTHER" id="PTHR12902">
    <property type="entry name" value="WASP-1"/>
    <property type="match status" value="1"/>
</dbReference>
<dbReference type="PROSITE" id="PS51082">
    <property type="entry name" value="WH2"/>
    <property type="match status" value="1"/>
</dbReference>
<feature type="compositionally biased region" description="Acidic residues" evidence="3">
    <location>
        <begin position="685"/>
        <end position="705"/>
    </location>
</feature>
<dbReference type="GO" id="GO:0071933">
    <property type="term" value="F:Arp2/3 complex binding"/>
    <property type="evidence" value="ECO:0007669"/>
    <property type="project" value="TreeGrafter"/>
</dbReference>
<dbReference type="GO" id="GO:0034237">
    <property type="term" value="F:protein kinase A regulatory subunit binding"/>
    <property type="evidence" value="ECO:0007669"/>
    <property type="project" value="TreeGrafter"/>
</dbReference>
<feature type="compositionally biased region" description="Pro residues" evidence="3">
    <location>
        <begin position="529"/>
        <end position="540"/>
    </location>
</feature>
<feature type="compositionally biased region" description="Pro residues" evidence="3">
    <location>
        <begin position="451"/>
        <end position="460"/>
    </location>
</feature>
<comment type="caution">
    <text evidence="5">The sequence shown here is derived from an EMBL/GenBank/DDBJ whole genome shotgun (WGS) entry which is preliminary data.</text>
</comment>
<keyword evidence="2" id="KW-0206">Cytoskeleton</keyword>
<feature type="region of interest" description="Disordered" evidence="3">
    <location>
        <begin position="188"/>
        <end position="273"/>
    </location>
</feature>
<organism evidence="5 6">
    <name type="scientific">Blomia tropicalis</name>
    <name type="common">Mite</name>
    <dbReference type="NCBI Taxonomy" id="40697"/>
    <lineage>
        <taxon>Eukaryota</taxon>
        <taxon>Metazoa</taxon>
        <taxon>Ecdysozoa</taxon>
        <taxon>Arthropoda</taxon>
        <taxon>Chelicerata</taxon>
        <taxon>Arachnida</taxon>
        <taxon>Acari</taxon>
        <taxon>Acariformes</taxon>
        <taxon>Sarcoptiformes</taxon>
        <taxon>Astigmata</taxon>
        <taxon>Glycyphagoidea</taxon>
        <taxon>Echimyopodidae</taxon>
        <taxon>Blomia</taxon>
    </lineage>
</organism>
<evidence type="ECO:0000259" key="4">
    <source>
        <dbReference type="PROSITE" id="PS51082"/>
    </source>
</evidence>
<feature type="compositionally biased region" description="Low complexity" evidence="3">
    <location>
        <begin position="621"/>
        <end position="631"/>
    </location>
</feature>
<dbReference type="PANTHER" id="PTHR12902:SF1">
    <property type="entry name" value="WISKOTT-ALDRICH SYNDROME PROTEIN FAMILY MEMBER"/>
    <property type="match status" value="1"/>
</dbReference>
<feature type="region of interest" description="Disordered" evidence="3">
    <location>
        <begin position="352"/>
        <end position="633"/>
    </location>
</feature>
<feature type="compositionally biased region" description="Polar residues" evidence="3">
    <location>
        <begin position="358"/>
        <end position="369"/>
    </location>
</feature>
<comment type="subcellular location">
    <subcellularLocation>
        <location evidence="2">Cytoplasm</location>
        <location evidence="2">Cytoskeleton</location>
    </subcellularLocation>
</comment>
<evidence type="ECO:0000256" key="1">
    <source>
        <dbReference type="ARBA" id="ARBA00006993"/>
    </source>
</evidence>
<dbReference type="EMBL" id="JAPWDV010000001">
    <property type="protein sequence ID" value="KAJ6224698.1"/>
    <property type="molecule type" value="Genomic_DNA"/>
</dbReference>
<feature type="compositionally biased region" description="Polar residues" evidence="3">
    <location>
        <begin position="569"/>
        <end position="594"/>
    </location>
</feature>
<comment type="similarity">
    <text evidence="1 2">Belongs to the SCAR/WAVE family.</text>
</comment>
<feature type="region of interest" description="Disordered" evidence="3">
    <location>
        <begin position="679"/>
        <end position="705"/>
    </location>
</feature>
<name>A0A9Q0MGI6_BLOTA</name>
<proteinExistence type="inferred from homology"/>
<evidence type="ECO:0000313" key="5">
    <source>
        <dbReference type="EMBL" id="KAJ6224698.1"/>
    </source>
</evidence>
<evidence type="ECO:0000313" key="6">
    <source>
        <dbReference type="Proteomes" id="UP001142055"/>
    </source>
</evidence>
<gene>
    <name evidence="5" type="ORF">RDWZM_003243</name>
</gene>
<evidence type="ECO:0000256" key="2">
    <source>
        <dbReference type="RuleBase" id="RU367034"/>
    </source>
</evidence>
<feature type="compositionally biased region" description="Pro residues" evidence="3">
    <location>
        <begin position="557"/>
        <end position="566"/>
    </location>
</feature>
<dbReference type="GO" id="GO:0003779">
    <property type="term" value="F:actin binding"/>
    <property type="evidence" value="ECO:0007669"/>
    <property type="project" value="UniProtKB-UniRule"/>
</dbReference>
<dbReference type="OMA" id="FFFDLWK"/>
<dbReference type="GO" id="GO:2000601">
    <property type="term" value="P:positive regulation of Arp2/3 complex-mediated actin nucleation"/>
    <property type="evidence" value="ECO:0007669"/>
    <property type="project" value="TreeGrafter"/>
</dbReference>
<dbReference type="Gene3D" id="1.20.5.340">
    <property type="match status" value="1"/>
</dbReference>
<dbReference type="Gene3D" id="6.10.280.150">
    <property type="match status" value="2"/>
</dbReference>
<reference evidence="5" key="1">
    <citation type="submission" date="2022-12" db="EMBL/GenBank/DDBJ databases">
        <title>Genome assemblies of Blomia tropicalis.</title>
        <authorList>
            <person name="Cui Y."/>
        </authorList>
    </citation>
    <scope>NUCLEOTIDE SEQUENCE</scope>
    <source>
        <tissue evidence="5">Adult mites</tissue>
    </source>
</reference>
<comment type="subunit">
    <text evidence="2">Binds actin and the Arp2/3 complex.</text>
</comment>
<feature type="compositionally biased region" description="Polar residues" evidence="3">
    <location>
        <begin position="542"/>
        <end position="554"/>
    </location>
</feature>
<keyword evidence="2" id="KW-0009">Actin-binding</keyword>
<feature type="compositionally biased region" description="Polar residues" evidence="3">
    <location>
        <begin position="421"/>
        <end position="438"/>
    </location>
</feature>
<feature type="compositionally biased region" description="Low complexity" evidence="3">
    <location>
        <begin position="370"/>
        <end position="391"/>
    </location>
</feature>
<feature type="domain" description="WH2" evidence="4">
    <location>
        <begin position="636"/>
        <end position="653"/>
    </location>
</feature>
<feature type="compositionally biased region" description="Polar residues" evidence="3">
    <location>
        <begin position="505"/>
        <end position="520"/>
    </location>
</feature>
<protein>
    <recommendedName>
        <fullName evidence="2">Wiskott-Aldrich syndrome protein family member</fullName>
        <shortName evidence="2">WASP family protein member</shortName>
    </recommendedName>
</protein>
<evidence type="ECO:0000256" key="3">
    <source>
        <dbReference type="SAM" id="MobiDB-lite"/>
    </source>
</evidence>
<feature type="compositionally biased region" description="Basic and acidic residues" evidence="3">
    <location>
        <begin position="188"/>
        <end position="197"/>
    </location>
</feature>
<dbReference type="InterPro" id="IPR003124">
    <property type="entry name" value="WH2_dom"/>
</dbReference>
<dbReference type="InterPro" id="IPR028288">
    <property type="entry name" value="SCAR/WAVE_fam"/>
</dbReference>
<accession>A0A9Q0MGI6</accession>
<comment type="function">
    <text evidence="2">Downstream effector molecule involved in the transmission of signals from tyrosine kinase receptors and small GTPases to the actin cytoskeleton. Promotes formation of actin filaments. Part of the WAVE complex that regulates lamellipodia formation. The WAVE complex regulates actin filament reorganization via its interaction with the Arp2/3 complex.</text>
</comment>
<dbReference type="GO" id="GO:0030036">
    <property type="term" value="P:actin cytoskeleton organization"/>
    <property type="evidence" value="ECO:0007669"/>
    <property type="project" value="UniProtKB-UniRule"/>
</dbReference>
<feature type="compositionally biased region" description="Low complexity" evidence="3">
    <location>
        <begin position="244"/>
        <end position="262"/>
    </location>
</feature>